<evidence type="ECO:0000256" key="2">
    <source>
        <dbReference type="ARBA" id="ARBA00022741"/>
    </source>
</evidence>
<reference evidence="5 6" key="1">
    <citation type="journal article" date="2019" name="ISME J.">
        <title>Isolation and characterization of a thermophilic sulfur- and iron-reducing thaumarchaeote from a terrestrial acidic hot spring.</title>
        <authorList>
            <person name="Kato S."/>
            <person name="Itoh T."/>
            <person name="Yuki M."/>
            <person name="Nagamori M."/>
            <person name="Ohnishi M."/>
            <person name="Uematsu K."/>
            <person name="Suzuki K."/>
            <person name="Takashina T."/>
            <person name="Ohkuma M."/>
        </authorList>
    </citation>
    <scope>NUCLEOTIDE SEQUENCE [LARGE SCALE GENOMIC DNA]</scope>
    <source>
        <strain evidence="5 6">NAS-02</strain>
    </source>
</reference>
<keyword evidence="6" id="KW-1185">Reference proteome</keyword>
<accession>A0A4P2VBN8</accession>
<dbReference type="PANTHER" id="PTHR21231:SF8">
    <property type="entry name" value="GPN-LOOP GTPASE 1"/>
    <property type="match status" value="1"/>
</dbReference>
<proteinExistence type="inferred from homology"/>
<dbReference type="SUPFAM" id="SSF52540">
    <property type="entry name" value="P-loop containing nucleoside triphosphate hydrolases"/>
    <property type="match status" value="1"/>
</dbReference>
<dbReference type="EMBL" id="AP018732">
    <property type="protein sequence ID" value="BBE41527.1"/>
    <property type="molecule type" value="Genomic_DNA"/>
</dbReference>
<dbReference type="GO" id="GO:0005525">
    <property type="term" value="F:GTP binding"/>
    <property type="evidence" value="ECO:0007669"/>
    <property type="project" value="UniProtKB-KW"/>
</dbReference>
<evidence type="ECO:0000256" key="1">
    <source>
        <dbReference type="ARBA" id="ARBA00005290"/>
    </source>
</evidence>
<evidence type="ECO:0000313" key="6">
    <source>
        <dbReference type="Proteomes" id="UP000509448"/>
    </source>
</evidence>
<dbReference type="AlphaFoldDB" id="A0A4P2VBN8"/>
<keyword evidence="3" id="KW-0378">Hydrolase</keyword>
<dbReference type="Pfam" id="PF03029">
    <property type="entry name" value="ATP_bind_1"/>
    <property type="match status" value="1"/>
</dbReference>
<protein>
    <recommendedName>
        <fullName evidence="7">GTPase</fullName>
    </recommendedName>
</protein>
<dbReference type="KEGG" id="ccai:NAS2_0121"/>
<dbReference type="InterPro" id="IPR027417">
    <property type="entry name" value="P-loop_NTPase"/>
</dbReference>
<dbReference type="Gene3D" id="3.40.50.300">
    <property type="entry name" value="P-loop containing nucleotide triphosphate hydrolases"/>
    <property type="match status" value="1"/>
</dbReference>
<keyword evidence="2" id="KW-0547">Nucleotide-binding</keyword>
<dbReference type="GO" id="GO:0003924">
    <property type="term" value="F:GTPase activity"/>
    <property type="evidence" value="ECO:0007669"/>
    <property type="project" value="TreeGrafter"/>
</dbReference>
<organism evidence="5 6">
    <name type="scientific">Conexivisphaera calida</name>
    <dbReference type="NCBI Taxonomy" id="1874277"/>
    <lineage>
        <taxon>Archaea</taxon>
        <taxon>Nitrososphaerota</taxon>
        <taxon>Conexivisphaeria</taxon>
        <taxon>Conexivisphaerales</taxon>
        <taxon>Conexivisphaeraceae</taxon>
        <taxon>Conexivisphaera</taxon>
    </lineage>
</organism>
<gene>
    <name evidence="5" type="ORF">NAS2_0121</name>
</gene>
<dbReference type="Proteomes" id="UP000509448">
    <property type="component" value="Chromosome"/>
</dbReference>
<dbReference type="PANTHER" id="PTHR21231">
    <property type="entry name" value="XPA-BINDING PROTEIN 1-RELATED"/>
    <property type="match status" value="1"/>
</dbReference>
<evidence type="ECO:0008006" key="7">
    <source>
        <dbReference type="Google" id="ProtNLM"/>
    </source>
</evidence>
<evidence type="ECO:0000256" key="4">
    <source>
        <dbReference type="ARBA" id="ARBA00023134"/>
    </source>
</evidence>
<sequence>MGMHVVFSVGTAGSGKSLLTSALREWLEEKGWGVYIANLDPGARNLPYEPDADIRSIIDINELMEKHGLGPNGALILAVDMAAARLHEVLQDIDEASPDYLLVDTPGQMEPFVYRPSGPLIVEQLPGTSKVMLFLMDGWLVSNPLNYVSIQLLAASVRLRFPVPFVQLLTKADLIEDQVDRVMSWSSRPSELEDAISSSSDGEAYLMHRRLLSMLARGGYIEKPIPVSAVTRAGFLSLSSALANILSGGEDLQD</sequence>
<evidence type="ECO:0000313" key="5">
    <source>
        <dbReference type="EMBL" id="BBE41527.1"/>
    </source>
</evidence>
<evidence type="ECO:0000256" key="3">
    <source>
        <dbReference type="ARBA" id="ARBA00022801"/>
    </source>
</evidence>
<dbReference type="InterPro" id="IPR004130">
    <property type="entry name" value="Gpn"/>
</dbReference>
<keyword evidence="4" id="KW-0342">GTP-binding</keyword>
<comment type="similarity">
    <text evidence="1">Belongs to the GPN-loop GTPase family.</text>
</comment>
<name>A0A4P2VBN8_9ARCH</name>